<sequence>MGTEFDQLYTDVISQALLKLQSNHHQDWCLPRAIAYQPSLSGTKRKANDEVDLPTILKHLAAAEEKAPQVKQLNLRWVKEVDQEDCEHQHSSKDSCHCHEITEPWDHHISNSARHPRKLQVSSSEYKPTNFIIPPGASFYHADCALSMPFHTAVRKQARSEQTASRFECIVIDPPWPNSSVSRARRSGYVTAPTMWDIRQMVFDMDIDVLLADNGLIAVWITNKPAVRNLVLGEDGFFESWGVTLEEEWLWVKTTRSGVPVSPLNALWRKPYEVLLLGRKQPREQPNDDSDSQSIRRRVIAGVPDLHSRKPCLKELIDPLMPRHSNGRTLEVFARYLIADWWSWGNETLKFNHERCWIC</sequence>
<dbReference type="SUPFAM" id="SSF53335">
    <property type="entry name" value="S-adenosyl-L-methionine-dependent methyltransferases"/>
    <property type="match status" value="1"/>
</dbReference>
<name>A0ABR3PC42_9PEZI</name>
<dbReference type="InterPro" id="IPR029063">
    <property type="entry name" value="SAM-dependent_MTases_sf"/>
</dbReference>
<comment type="similarity">
    <text evidence="1">Belongs to the MT-A70-like family.</text>
</comment>
<keyword evidence="3" id="KW-1185">Reference proteome</keyword>
<dbReference type="Proteomes" id="UP001562354">
    <property type="component" value="Unassembled WGS sequence"/>
</dbReference>
<comment type="caution">
    <text evidence="2">The sequence shown here is derived from an EMBL/GenBank/DDBJ whole genome shotgun (WGS) entry which is preliminary data.</text>
</comment>
<gene>
    <name evidence="2" type="ORF">AAFC00_006893</name>
</gene>
<evidence type="ECO:0000313" key="3">
    <source>
        <dbReference type="Proteomes" id="UP001562354"/>
    </source>
</evidence>
<dbReference type="RefSeq" id="XP_069199793.1">
    <property type="nucleotide sequence ID" value="XM_069348378.1"/>
</dbReference>
<dbReference type="PROSITE" id="PS51143">
    <property type="entry name" value="MT_A70"/>
    <property type="match status" value="1"/>
</dbReference>
<evidence type="ECO:0008006" key="4">
    <source>
        <dbReference type="Google" id="ProtNLM"/>
    </source>
</evidence>
<accession>A0ABR3PC42</accession>
<reference evidence="2 3" key="1">
    <citation type="submission" date="2024-07" db="EMBL/GenBank/DDBJ databases">
        <title>Draft sequence of the Neodothiora populina.</title>
        <authorList>
            <person name="Drown D.D."/>
            <person name="Schuette U.S."/>
            <person name="Buechlein A.B."/>
            <person name="Rusch D.R."/>
            <person name="Winton L.W."/>
            <person name="Adams G.A."/>
        </authorList>
    </citation>
    <scope>NUCLEOTIDE SEQUENCE [LARGE SCALE GENOMIC DNA]</scope>
    <source>
        <strain evidence="2 3">CPC 39397</strain>
    </source>
</reference>
<dbReference type="PANTHER" id="PTHR12829">
    <property type="entry name" value="N6-ADENOSINE-METHYLTRANSFERASE"/>
    <property type="match status" value="1"/>
</dbReference>
<organism evidence="2 3">
    <name type="scientific">Neodothiora populina</name>
    <dbReference type="NCBI Taxonomy" id="2781224"/>
    <lineage>
        <taxon>Eukaryota</taxon>
        <taxon>Fungi</taxon>
        <taxon>Dikarya</taxon>
        <taxon>Ascomycota</taxon>
        <taxon>Pezizomycotina</taxon>
        <taxon>Dothideomycetes</taxon>
        <taxon>Dothideomycetidae</taxon>
        <taxon>Dothideales</taxon>
        <taxon>Dothioraceae</taxon>
        <taxon>Neodothiora</taxon>
    </lineage>
</organism>
<dbReference type="PANTHER" id="PTHR12829:SF4">
    <property type="entry name" value="N(6)-ADENINE-SPECIFIC METHYLTRANSFERASE METTL4"/>
    <property type="match status" value="1"/>
</dbReference>
<evidence type="ECO:0000256" key="1">
    <source>
        <dbReference type="PROSITE-ProRule" id="PRU00489"/>
    </source>
</evidence>
<dbReference type="GeneID" id="95980592"/>
<dbReference type="Pfam" id="PF05063">
    <property type="entry name" value="MT-A70"/>
    <property type="match status" value="1"/>
</dbReference>
<dbReference type="EMBL" id="JBFMKM010000010">
    <property type="protein sequence ID" value="KAL1303518.1"/>
    <property type="molecule type" value="Genomic_DNA"/>
</dbReference>
<proteinExistence type="inferred from homology"/>
<protein>
    <recommendedName>
        <fullName evidence="4">MT-A70-domain-containing protein</fullName>
    </recommendedName>
</protein>
<evidence type="ECO:0000313" key="2">
    <source>
        <dbReference type="EMBL" id="KAL1303518.1"/>
    </source>
</evidence>
<dbReference type="InterPro" id="IPR007757">
    <property type="entry name" value="MT-A70-like"/>
</dbReference>